<evidence type="ECO:0000313" key="2">
    <source>
        <dbReference type="EMBL" id="QHU32695.1"/>
    </source>
</evidence>
<evidence type="ECO:0000256" key="1">
    <source>
        <dbReference type="SAM" id="Phobius"/>
    </source>
</evidence>
<sequence length="52" mass="5810">MNSVSDNSLVTTSTPLVNEEPEECNITNPAHVVILSFIITSIGVFIYYIFLY</sequence>
<keyword evidence="1" id="KW-0812">Transmembrane</keyword>
<protein>
    <submittedName>
        <fullName evidence="2">Uncharacterized protein</fullName>
    </submittedName>
</protein>
<organism evidence="2">
    <name type="scientific">viral metagenome</name>
    <dbReference type="NCBI Taxonomy" id="1070528"/>
    <lineage>
        <taxon>unclassified sequences</taxon>
        <taxon>metagenomes</taxon>
        <taxon>organismal metagenomes</taxon>
    </lineage>
</organism>
<dbReference type="AlphaFoldDB" id="A0A6C0LRR5"/>
<proteinExistence type="predicted"/>
<name>A0A6C0LRR5_9ZZZZ</name>
<dbReference type="EMBL" id="MN740541">
    <property type="protein sequence ID" value="QHU32695.1"/>
    <property type="molecule type" value="Genomic_DNA"/>
</dbReference>
<accession>A0A6C0LRR5</accession>
<keyword evidence="1" id="KW-1133">Transmembrane helix</keyword>
<keyword evidence="1" id="KW-0472">Membrane</keyword>
<reference evidence="2" key="1">
    <citation type="journal article" date="2020" name="Nature">
        <title>Giant virus diversity and host interactions through global metagenomics.</title>
        <authorList>
            <person name="Schulz F."/>
            <person name="Roux S."/>
            <person name="Paez-Espino D."/>
            <person name="Jungbluth S."/>
            <person name="Walsh D.A."/>
            <person name="Denef V.J."/>
            <person name="McMahon K.D."/>
            <person name="Konstantinidis K.T."/>
            <person name="Eloe-Fadrosh E.A."/>
            <person name="Kyrpides N.C."/>
            <person name="Woyke T."/>
        </authorList>
    </citation>
    <scope>NUCLEOTIDE SEQUENCE</scope>
    <source>
        <strain evidence="2">GVMAG-M-3300027969-2</strain>
    </source>
</reference>
<feature type="transmembrane region" description="Helical" evidence="1">
    <location>
        <begin position="30"/>
        <end position="50"/>
    </location>
</feature>